<feature type="transmembrane region" description="Helical" evidence="1">
    <location>
        <begin position="188"/>
        <end position="207"/>
    </location>
</feature>
<proteinExistence type="predicted"/>
<feature type="transmembrane region" description="Helical" evidence="1">
    <location>
        <begin position="265"/>
        <end position="288"/>
    </location>
</feature>
<evidence type="ECO:0000313" key="3">
    <source>
        <dbReference type="Proteomes" id="UP000887013"/>
    </source>
</evidence>
<feature type="transmembrane region" description="Helical" evidence="1">
    <location>
        <begin position="295"/>
        <end position="315"/>
    </location>
</feature>
<keyword evidence="1" id="KW-1133">Transmembrane helix</keyword>
<evidence type="ECO:0000256" key="1">
    <source>
        <dbReference type="SAM" id="Phobius"/>
    </source>
</evidence>
<comment type="caution">
    <text evidence="2">The sequence shown here is derived from an EMBL/GenBank/DDBJ whole genome shotgun (WGS) entry which is preliminary data.</text>
</comment>
<dbReference type="OrthoDB" id="10530739at2759"/>
<gene>
    <name evidence="2" type="primary">AVEN_29445_1</name>
    <name evidence="2" type="ORF">NPIL_584991</name>
</gene>
<name>A0A8X6UM51_NEPPI</name>
<organism evidence="2 3">
    <name type="scientific">Nephila pilipes</name>
    <name type="common">Giant wood spider</name>
    <name type="synonym">Nephila maculata</name>
    <dbReference type="NCBI Taxonomy" id="299642"/>
    <lineage>
        <taxon>Eukaryota</taxon>
        <taxon>Metazoa</taxon>
        <taxon>Ecdysozoa</taxon>
        <taxon>Arthropoda</taxon>
        <taxon>Chelicerata</taxon>
        <taxon>Arachnida</taxon>
        <taxon>Araneae</taxon>
        <taxon>Araneomorphae</taxon>
        <taxon>Entelegynae</taxon>
        <taxon>Araneoidea</taxon>
        <taxon>Nephilidae</taxon>
        <taxon>Nephila</taxon>
    </lineage>
</organism>
<feature type="transmembrane region" description="Helical" evidence="1">
    <location>
        <begin position="58"/>
        <end position="82"/>
    </location>
</feature>
<keyword evidence="1" id="KW-0472">Membrane</keyword>
<dbReference type="AlphaFoldDB" id="A0A8X6UM51"/>
<feature type="transmembrane region" description="Helical" evidence="1">
    <location>
        <begin position="214"/>
        <end position="234"/>
    </location>
</feature>
<dbReference type="Proteomes" id="UP000887013">
    <property type="component" value="Unassembled WGS sequence"/>
</dbReference>
<reference evidence="2" key="1">
    <citation type="submission" date="2020-08" db="EMBL/GenBank/DDBJ databases">
        <title>Multicomponent nature underlies the extraordinary mechanical properties of spider dragline silk.</title>
        <authorList>
            <person name="Kono N."/>
            <person name="Nakamura H."/>
            <person name="Mori M."/>
            <person name="Yoshida Y."/>
            <person name="Ohtoshi R."/>
            <person name="Malay A.D."/>
            <person name="Moran D.A.P."/>
            <person name="Tomita M."/>
            <person name="Numata K."/>
            <person name="Arakawa K."/>
        </authorList>
    </citation>
    <scope>NUCLEOTIDE SEQUENCE</scope>
</reference>
<keyword evidence="1" id="KW-0812">Transmembrane</keyword>
<accession>A0A8X6UM51</accession>
<feature type="transmembrane region" description="Helical" evidence="1">
    <location>
        <begin position="147"/>
        <end position="168"/>
    </location>
</feature>
<keyword evidence="3" id="KW-1185">Reference proteome</keyword>
<evidence type="ECO:0000313" key="2">
    <source>
        <dbReference type="EMBL" id="GFU24040.1"/>
    </source>
</evidence>
<protein>
    <submittedName>
        <fullName evidence="2">Uncharacterized protein</fullName>
    </submittedName>
</protein>
<sequence>MLALRPTEVHPFQKGSDMSIEIVRPSRLYETIRAIYYFIGIDVLQEGQLKRIQRTANAIHEISQILATLIFLFYLIVNMIIFARENNAVIYDYVMPSFNNAATFYFYRVQKNSYRKFLEVFECLDDFGSYLPSTKNFSNLKKQCARVIRYIIVYNILVIFVEPIYVLYIGYSKDEMAVMYWLNEFEGYQKVLCYVFGYFVISLRGMILKSNIGLFIVNYAMTCFLIKEACILQWRMLKKKDSFNLELLYQKLSETVQIIDNKLNFMAFLSFTILFTHIFTCVCEIFFGKNNSLQFGFVCISFLQGTAGFLIIAFFGSMVSEAGKNIQTKAMMLDPDVYIEHPETMLKYQKFELHVTLWNAIPLQRNLMGTIFEILISYVVVTGAVQNA</sequence>
<feature type="transmembrane region" description="Helical" evidence="1">
    <location>
        <begin position="88"/>
        <end position="107"/>
    </location>
</feature>
<dbReference type="EMBL" id="BMAW01128110">
    <property type="protein sequence ID" value="GFU24040.1"/>
    <property type="molecule type" value="Genomic_DNA"/>
</dbReference>